<feature type="region of interest" description="Disordered" evidence="1">
    <location>
        <begin position="170"/>
        <end position="210"/>
    </location>
</feature>
<accession>A0A0B1P2A3</accession>
<organism evidence="2 3">
    <name type="scientific">Uncinula necator</name>
    <name type="common">Grape powdery mildew</name>
    <dbReference type="NCBI Taxonomy" id="52586"/>
    <lineage>
        <taxon>Eukaryota</taxon>
        <taxon>Fungi</taxon>
        <taxon>Dikarya</taxon>
        <taxon>Ascomycota</taxon>
        <taxon>Pezizomycotina</taxon>
        <taxon>Leotiomycetes</taxon>
        <taxon>Erysiphales</taxon>
        <taxon>Erysiphaceae</taxon>
        <taxon>Erysiphe</taxon>
    </lineage>
</organism>
<feature type="compositionally biased region" description="Basic and acidic residues" evidence="1">
    <location>
        <begin position="176"/>
        <end position="185"/>
    </location>
</feature>
<keyword evidence="3" id="KW-1185">Reference proteome</keyword>
<dbReference type="OMA" id="RETCTID"/>
<proteinExistence type="predicted"/>
<name>A0A0B1P2A3_UNCNE</name>
<dbReference type="HOGENOM" id="CLU_883381_0_0_1"/>
<gene>
    <name evidence="2" type="ORF">EV44_g4145</name>
</gene>
<protein>
    <submittedName>
        <fullName evidence="2">Uncharacterized protein</fullName>
    </submittedName>
</protein>
<dbReference type="AlphaFoldDB" id="A0A0B1P2A3"/>
<dbReference type="EMBL" id="JNVN01003284">
    <property type="protein sequence ID" value="KHJ31076.1"/>
    <property type="molecule type" value="Genomic_DNA"/>
</dbReference>
<sequence>MVERYHYPVRRAYNIIREDLPHLSKRACLKMAFKAINDTAGSKGLVPTLLVFGAYSRISNLDAPAVSVEQRAKAYEKAMENVRKLRAERQVKDALSMRSGPITSTIRDLPLQSQVLVWREGGIGKKGSWQGPYNLLGIDGNTCIIQMQQNNDKPSLFRITSVKPYYQSAQIETSDEDRALHESKDPIQSTSQEEKIYQPTRTQPKRSAGRPNRYAIYCQNEPVYETFISNYLPRDGFKTSRKIEFRGLVDRMVTSFVNKDQIPPGTHVYKAKFIDSIKNKESEDWFEKSRLCIAAWGDEDKWTVLTQSPTIQRAS</sequence>
<evidence type="ECO:0000313" key="3">
    <source>
        <dbReference type="Proteomes" id="UP000030854"/>
    </source>
</evidence>
<dbReference type="STRING" id="52586.A0A0B1P2A3"/>
<evidence type="ECO:0000256" key="1">
    <source>
        <dbReference type="SAM" id="MobiDB-lite"/>
    </source>
</evidence>
<evidence type="ECO:0000313" key="2">
    <source>
        <dbReference type="EMBL" id="KHJ31076.1"/>
    </source>
</evidence>
<comment type="caution">
    <text evidence="2">The sequence shown here is derived from an EMBL/GenBank/DDBJ whole genome shotgun (WGS) entry which is preliminary data.</text>
</comment>
<dbReference type="Proteomes" id="UP000030854">
    <property type="component" value="Unassembled WGS sequence"/>
</dbReference>
<reference evidence="2 3" key="1">
    <citation type="journal article" date="2014" name="BMC Genomics">
        <title>Adaptive genomic structural variation in the grape powdery mildew pathogen, Erysiphe necator.</title>
        <authorList>
            <person name="Jones L."/>
            <person name="Riaz S."/>
            <person name="Morales-Cruz A."/>
            <person name="Amrine K.C."/>
            <person name="McGuire B."/>
            <person name="Gubler W.D."/>
            <person name="Walker M.A."/>
            <person name="Cantu D."/>
        </authorList>
    </citation>
    <scope>NUCLEOTIDE SEQUENCE [LARGE SCALE GENOMIC DNA]</scope>
    <source>
        <strain evidence="3">c</strain>
    </source>
</reference>